<accession>A0A4Q4Z8K1</accession>
<dbReference type="Gene3D" id="1.10.10.10">
    <property type="entry name" value="Winged helix-like DNA-binding domain superfamily/Winged helix DNA-binding domain"/>
    <property type="match status" value="1"/>
</dbReference>
<organism evidence="5 6">
    <name type="scientific">Nocardioides guangzhouensis</name>
    <dbReference type="NCBI Taxonomy" id="2497878"/>
    <lineage>
        <taxon>Bacteria</taxon>
        <taxon>Bacillati</taxon>
        <taxon>Actinomycetota</taxon>
        <taxon>Actinomycetes</taxon>
        <taxon>Propionibacteriales</taxon>
        <taxon>Nocardioidaceae</taxon>
        <taxon>Nocardioides</taxon>
    </lineage>
</organism>
<dbReference type="PANTHER" id="PTHR43132:SF2">
    <property type="entry name" value="ARSENICAL RESISTANCE OPERON REPRESSOR ARSR-RELATED"/>
    <property type="match status" value="1"/>
</dbReference>
<dbReference type="SUPFAM" id="SSF46785">
    <property type="entry name" value="Winged helix' DNA-binding domain"/>
    <property type="match status" value="1"/>
</dbReference>
<keyword evidence="3" id="KW-0804">Transcription</keyword>
<evidence type="ECO:0000256" key="2">
    <source>
        <dbReference type="ARBA" id="ARBA00023125"/>
    </source>
</evidence>
<dbReference type="Pfam" id="PF12840">
    <property type="entry name" value="HTH_20"/>
    <property type="match status" value="1"/>
</dbReference>
<dbReference type="PROSITE" id="PS50987">
    <property type="entry name" value="HTH_ARSR_2"/>
    <property type="match status" value="1"/>
</dbReference>
<dbReference type="SMART" id="SM00418">
    <property type="entry name" value="HTH_ARSR"/>
    <property type="match status" value="1"/>
</dbReference>
<name>A0A4Q4Z8K1_9ACTN</name>
<dbReference type="InterPro" id="IPR011991">
    <property type="entry name" value="ArsR-like_HTH"/>
</dbReference>
<proteinExistence type="predicted"/>
<dbReference type="PANTHER" id="PTHR43132">
    <property type="entry name" value="ARSENICAL RESISTANCE OPERON REPRESSOR ARSR-RELATED"/>
    <property type="match status" value="1"/>
</dbReference>
<dbReference type="RefSeq" id="WP_134719273.1">
    <property type="nucleotide sequence ID" value="NZ_SDKM01000026.1"/>
</dbReference>
<dbReference type="OrthoDB" id="4158481at2"/>
<comment type="caution">
    <text evidence="5">The sequence shown here is derived from an EMBL/GenBank/DDBJ whole genome shotgun (WGS) entry which is preliminary data.</text>
</comment>
<dbReference type="GO" id="GO:0003677">
    <property type="term" value="F:DNA binding"/>
    <property type="evidence" value="ECO:0007669"/>
    <property type="project" value="UniProtKB-KW"/>
</dbReference>
<gene>
    <name evidence="5" type="ORF">EKO23_16760</name>
</gene>
<evidence type="ECO:0000256" key="3">
    <source>
        <dbReference type="ARBA" id="ARBA00023163"/>
    </source>
</evidence>
<reference evidence="5 6" key="1">
    <citation type="submission" date="2019-01" db="EMBL/GenBank/DDBJ databases">
        <title>Nocardioides guangzhouensis sp. nov., an actinobacterium isolated from soil.</title>
        <authorList>
            <person name="Fu Y."/>
            <person name="Cai Y."/>
            <person name="Lin Z."/>
            <person name="Chen P."/>
        </authorList>
    </citation>
    <scope>NUCLEOTIDE SEQUENCE [LARGE SCALE GENOMIC DNA]</scope>
    <source>
        <strain evidence="5 6">130</strain>
    </source>
</reference>
<dbReference type="Proteomes" id="UP000295198">
    <property type="component" value="Unassembled WGS sequence"/>
</dbReference>
<keyword evidence="6" id="KW-1185">Reference proteome</keyword>
<evidence type="ECO:0000256" key="1">
    <source>
        <dbReference type="ARBA" id="ARBA00023015"/>
    </source>
</evidence>
<dbReference type="AlphaFoldDB" id="A0A4Q4Z8K1"/>
<evidence type="ECO:0000259" key="4">
    <source>
        <dbReference type="PROSITE" id="PS50987"/>
    </source>
</evidence>
<sequence length="178" mass="19536">MADDATHALRAVAHPVRLQILSLLTGTELSAAEVARELGITHANASYHLRVLLDAGELEIASEEKIRGGVAKRYRHPWQRGLGGQSPKRATLEDRTVYVRAMAEELVRRARRTKVGGARGGLSDAELWVTPEDYRAVEEAITAASSRLHESARPPRTGGTIRVSLTTAFFEMEQEDPS</sequence>
<dbReference type="InterPro" id="IPR036390">
    <property type="entry name" value="WH_DNA-bd_sf"/>
</dbReference>
<dbReference type="InterPro" id="IPR001845">
    <property type="entry name" value="HTH_ArsR_DNA-bd_dom"/>
</dbReference>
<dbReference type="InterPro" id="IPR036388">
    <property type="entry name" value="WH-like_DNA-bd_sf"/>
</dbReference>
<dbReference type="EMBL" id="SDKM01000026">
    <property type="protein sequence ID" value="RYP84123.1"/>
    <property type="molecule type" value="Genomic_DNA"/>
</dbReference>
<evidence type="ECO:0000313" key="5">
    <source>
        <dbReference type="EMBL" id="RYP84123.1"/>
    </source>
</evidence>
<keyword evidence="1" id="KW-0805">Transcription regulation</keyword>
<dbReference type="PRINTS" id="PR00778">
    <property type="entry name" value="HTHARSR"/>
</dbReference>
<protein>
    <submittedName>
        <fullName evidence="5">ArsR family transcriptional regulator</fullName>
    </submittedName>
</protein>
<evidence type="ECO:0000313" key="6">
    <source>
        <dbReference type="Proteomes" id="UP000295198"/>
    </source>
</evidence>
<dbReference type="CDD" id="cd00090">
    <property type="entry name" value="HTH_ARSR"/>
    <property type="match status" value="1"/>
</dbReference>
<dbReference type="GO" id="GO:0003700">
    <property type="term" value="F:DNA-binding transcription factor activity"/>
    <property type="evidence" value="ECO:0007669"/>
    <property type="project" value="InterPro"/>
</dbReference>
<dbReference type="InterPro" id="IPR051011">
    <property type="entry name" value="Metal_resp_trans_reg"/>
</dbReference>
<keyword evidence="2" id="KW-0238">DNA-binding</keyword>
<feature type="domain" description="HTH arsR-type" evidence="4">
    <location>
        <begin position="1"/>
        <end position="114"/>
    </location>
</feature>